<evidence type="ECO:0000313" key="2">
    <source>
        <dbReference type="EMBL" id="HGW92020.1"/>
    </source>
</evidence>
<organism evidence="2">
    <name type="scientific">candidate division WOR-3 bacterium</name>
    <dbReference type="NCBI Taxonomy" id="2052148"/>
    <lineage>
        <taxon>Bacteria</taxon>
        <taxon>Bacteria division WOR-3</taxon>
    </lineage>
</organism>
<dbReference type="InterPro" id="IPR007842">
    <property type="entry name" value="HEPN_dom"/>
</dbReference>
<protein>
    <submittedName>
        <fullName evidence="2">HEPN domain-containing protein</fullName>
    </submittedName>
</protein>
<gene>
    <name evidence="2" type="ORF">ENV67_05715</name>
</gene>
<accession>A0A7C4YD27</accession>
<dbReference type="SUPFAM" id="SSF81593">
    <property type="entry name" value="Nucleotidyltransferase substrate binding subunit/domain"/>
    <property type="match status" value="1"/>
</dbReference>
<dbReference type="AlphaFoldDB" id="A0A7C4YD27"/>
<evidence type="ECO:0000259" key="1">
    <source>
        <dbReference type="PROSITE" id="PS50910"/>
    </source>
</evidence>
<reference evidence="2" key="1">
    <citation type="journal article" date="2020" name="mSystems">
        <title>Genome- and Community-Level Interaction Insights into Carbon Utilization and Element Cycling Functions of Hydrothermarchaeota in Hydrothermal Sediment.</title>
        <authorList>
            <person name="Zhou Z."/>
            <person name="Liu Y."/>
            <person name="Xu W."/>
            <person name="Pan J."/>
            <person name="Luo Z.H."/>
            <person name="Li M."/>
        </authorList>
    </citation>
    <scope>NUCLEOTIDE SEQUENCE [LARGE SCALE GENOMIC DNA]</scope>
    <source>
        <strain evidence="2">SpSt-780</strain>
    </source>
</reference>
<feature type="domain" description="HEPN" evidence="1">
    <location>
        <begin position="1"/>
        <end position="44"/>
    </location>
</feature>
<proteinExistence type="predicted"/>
<dbReference type="EMBL" id="DTHG01000072">
    <property type="protein sequence ID" value="HGW92020.1"/>
    <property type="molecule type" value="Genomic_DNA"/>
</dbReference>
<sequence>MEAGRYIYTVFMCHLSVEKALKGLYVKKFKKNPPKKHNLIFFVS</sequence>
<dbReference type="Gene3D" id="1.20.120.330">
    <property type="entry name" value="Nucleotidyltransferases domain 2"/>
    <property type="match status" value="1"/>
</dbReference>
<dbReference type="PROSITE" id="PS50910">
    <property type="entry name" value="HEPN"/>
    <property type="match status" value="1"/>
</dbReference>
<comment type="caution">
    <text evidence="2">The sequence shown here is derived from an EMBL/GenBank/DDBJ whole genome shotgun (WGS) entry which is preliminary data.</text>
</comment>
<name>A0A7C4YD27_UNCW3</name>
<dbReference type="Pfam" id="PF05168">
    <property type="entry name" value="HEPN"/>
    <property type="match status" value="1"/>
</dbReference>